<dbReference type="AlphaFoldDB" id="A0A1C3H6B9"/>
<dbReference type="PANTHER" id="PTHR39217">
    <property type="match status" value="1"/>
</dbReference>
<proteinExistence type="predicted"/>
<organism evidence="1 2">
    <name type="scientific">Cardiobacterium hominis</name>
    <dbReference type="NCBI Taxonomy" id="2718"/>
    <lineage>
        <taxon>Bacteria</taxon>
        <taxon>Pseudomonadati</taxon>
        <taxon>Pseudomonadota</taxon>
        <taxon>Gammaproteobacteria</taxon>
        <taxon>Cardiobacteriales</taxon>
        <taxon>Cardiobacteriaceae</taxon>
        <taxon>Cardiobacterium</taxon>
    </lineage>
</organism>
<accession>A0A1C3H6B9</accession>
<reference evidence="2" key="1">
    <citation type="submission" date="2016-04" db="EMBL/GenBank/DDBJ databases">
        <authorList>
            <person name="Tagini F."/>
        </authorList>
    </citation>
    <scope>NUCLEOTIDE SEQUENCE [LARGE SCALE GENOMIC DNA]</scope>
    <source>
        <strain evidence="2">CHUV0807</strain>
    </source>
</reference>
<gene>
    <name evidence="1" type="ORF">CHUV0807_2130</name>
</gene>
<dbReference type="Gene3D" id="3.30.470.20">
    <property type="entry name" value="ATP-grasp fold, B domain"/>
    <property type="match status" value="1"/>
</dbReference>
<dbReference type="Gene3D" id="3.40.50.20">
    <property type="match status" value="1"/>
</dbReference>
<dbReference type="RefSeq" id="WP_079541779.1">
    <property type="nucleotide sequence ID" value="NZ_FKLO01000073.1"/>
</dbReference>
<dbReference type="PANTHER" id="PTHR39217:SF1">
    <property type="entry name" value="GLUTATHIONE SYNTHETASE"/>
    <property type="match status" value="1"/>
</dbReference>
<dbReference type="InterPro" id="IPR013815">
    <property type="entry name" value="ATP_grasp_subdomain_1"/>
</dbReference>
<dbReference type="Proteomes" id="UP000190837">
    <property type="component" value="Unassembled WGS sequence"/>
</dbReference>
<protein>
    <submittedName>
        <fullName evidence="1">Glutathione synthetase</fullName>
        <ecNumber evidence="1">6.3.2.3</ecNumber>
    </submittedName>
</protein>
<dbReference type="GO" id="GO:0004363">
    <property type="term" value="F:glutathione synthase activity"/>
    <property type="evidence" value="ECO:0007669"/>
    <property type="project" value="UniProtKB-EC"/>
</dbReference>
<sequence length="272" mass="29635">MKTTYIATCRDWPQGNADLQALAAALDATLTPWQDINPAKARAVIPLAAWDYSTQPDDYLAWLAALEAAQVRVINPPALQRWNLDKRYLCELAAQGLAVTPSIALLPGDDWTAQIAASGWDNPVIKPLIGQSGRGVRRLHGEPPTLADYPQGVLLQPFIASEIGEVCLVYLGGTFSHAAHRRPAPQEWRANSAYGVQILPIKPEAAWLKRAEAVLPRLPVAPLYARIDGLIDARGAFLINEVELIEPALYLSLHPPAQERLRALIAAVSSLD</sequence>
<evidence type="ECO:0000313" key="1">
    <source>
        <dbReference type="EMBL" id="SAM70018.1"/>
    </source>
</evidence>
<keyword evidence="1" id="KW-0436">Ligase</keyword>
<dbReference type="InterPro" id="IPR053191">
    <property type="entry name" value="DcsG_Biosynth_Enzyme"/>
</dbReference>
<dbReference type="SUPFAM" id="SSF56059">
    <property type="entry name" value="Glutathione synthetase ATP-binding domain-like"/>
    <property type="match status" value="1"/>
</dbReference>
<dbReference type="EMBL" id="FKLO01000073">
    <property type="protein sequence ID" value="SAM70018.1"/>
    <property type="molecule type" value="Genomic_DNA"/>
</dbReference>
<evidence type="ECO:0000313" key="2">
    <source>
        <dbReference type="Proteomes" id="UP000190837"/>
    </source>
</evidence>
<dbReference type="GO" id="GO:0005524">
    <property type="term" value="F:ATP binding"/>
    <property type="evidence" value="ECO:0007669"/>
    <property type="project" value="InterPro"/>
</dbReference>
<name>A0A1C3H6B9_9GAMM</name>
<dbReference type="EC" id="6.3.2.3" evidence="1"/>
<dbReference type="Gene3D" id="3.30.1490.20">
    <property type="entry name" value="ATP-grasp fold, A domain"/>
    <property type="match status" value="1"/>
</dbReference>